<reference evidence="11" key="1">
    <citation type="journal article" date="2018" name="DNA Res.">
        <title>Multiple hybrid de novo genome assembly of finger millet, an orphan allotetraploid crop.</title>
        <authorList>
            <person name="Hatakeyama M."/>
            <person name="Aluri S."/>
            <person name="Balachadran M.T."/>
            <person name="Sivarajan S.R."/>
            <person name="Patrignani A."/>
            <person name="Gruter S."/>
            <person name="Poveda L."/>
            <person name="Shimizu-Inatsugi R."/>
            <person name="Baeten J."/>
            <person name="Francoijs K.J."/>
            <person name="Nataraja K.N."/>
            <person name="Reddy Y.A.N."/>
            <person name="Phadnis S."/>
            <person name="Ravikumar R.L."/>
            <person name="Schlapbach R."/>
            <person name="Sreeman S.M."/>
            <person name="Shimizu K.K."/>
        </authorList>
    </citation>
    <scope>NUCLEOTIDE SEQUENCE</scope>
</reference>
<evidence type="ECO:0000313" key="11">
    <source>
        <dbReference type="EMBL" id="GJN05297.1"/>
    </source>
</evidence>
<evidence type="ECO:0000313" key="12">
    <source>
        <dbReference type="Proteomes" id="UP001054889"/>
    </source>
</evidence>
<evidence type="ECO:0000256" key="3">
    <source>
        <dbReference type="ARBA" id="ARBA00012020"/>
    </source>
</evidence>
<evidence type="ECO:0000256" key="2">
    <source>
        <dbReference type="ARBA" id="ARBA00000459"/>
    </source>
</evidence>
<evidence type="ECO:0000256" key="7">
    <source>
        <dbReference type="ARBA" id="ARBA00024945"/>
    </source>
</evidence>
<dbReference type="InterPro" id="IPR036930">
    <property type="entry name" value="WGR_dom_sf"/>
</dbReference>
<evidence type="ECO:0000256" key="1">
    <source>
        <dbReference type="ARBA" id="ARBA00000438"/>
    </source>
</evidence>
<comment type="catalytic activity">
    <reaction evidence="8">
        <text>NAD(+) + (ADP-D-ribosyl)n-acceptor = nicotinamide + (ADP-D-ribosyl)n+1-acceptor + H(+).</text>
        <dbReference type="EC" id="2.4.2.30"/>
    </reaction>
</comment>
<name>A0AAV5D3W3_ELECO</name>
<dbReference type="Pfam" id="PF05406">
    <property type="entry name" value="WGR"/>
    <property type="match status" value="1"/>
</dbReference>
<dbReference type="Gene3D" id="1.20.142.10">
    <property type="entry name" value="Poly(ADP-ribose) polymerase, regulatory domain"/>
    <property type="match status" value="1"/>
</dbReference>
<evidence type="ECO:0000256" key="6">
    <source>
        <dbReference type="ARBA" id="ARBA00023027"/>
    </source>
</evidence>
<comment type="function">
    <text evidence="7">Involved in the base excision repair (BER) pathway, by catalyzing the poly(ADP-ribosyl)ation of a limited number of acceptor proteins involved in chromatin architecture and in DNA metabolism. This modification follows DNA damages and appears as an obligatory step in a detection/signaling pathway leading to the reparation of DNA strand breaks.</text>
</comment>
<comment type="catalytic activity">
    <reaction evidence="2">
        <text>L-glutamyl-[protein] + NAD(+) = 5-O-(ADP-D-ribosyl)-L-glutamyl-[protein] + nicotinamide</text>
        <dbReference type="Rhea" id="RHEA:58224"/>
        <dbReference type="Rhea" id="RHEA-COMP:10208"/>
        <dbReference type="Rhea" id="RHEA-COMP:15089"/>
        <dbReference type="ChEBI" id="CHEBI:17154"/>
        <dbReference type="ChEBI" id="CHEBI:29973"/>
        <dbReference type="ChEBI" id="CHEBI:57540"/>
        <dbReference type="ChEBI" id="CHEBI:142540"/>
    </reaction>
</comment>
<dbReference type="CDD" id="cd08002">
    <property type="entry name" value="WGR_PARP3_like"/>
    <property type="match status" value="1"/>
</dbReference>
<dbReference type="GO" id="GO:0070212">
    <property type="term" value="P:protein poly-ADP-ribosylation"/>
    <property type="evidence" value="ECO:0007669"/>
    <property type="project" value="TreeGrafter"/>
</dbReference>
<dbReference type="SUPFAM" id="SSF142921">
    <property type="entry name" value="WGR domain-like"/>
    <property type="match status" value="1"/>
</dbReference>
<keyword evidence="5" id="KW-0808">Transferase</keyword>
<dbReference type="InterPro" id="IPR050800">
    <property type="entry name" value="ARTD/PARP"/>
</dbReference>
<evidence type="ECO:0000256" key="8">
    <source>
        <dbReference type="ARBA" id="ARBA00033987"/>
    </source>
</evidence>
<dbReference type="GO" id="GO:0005730">
    <property type="term" value="C:nucleolus"/>
    <property type="evidence" value="ECO:0007669"/>
    <property type="project" value="TreeGrafter"/>
</dbReference>
<feature type="domain" description="PARP alpha-helical" evidence="9">
    <location>
        <begin position="140"/>
        <end position="270"/>
    </location>
</feature>
<dbReference type="InterPro" id="IPR008893">
    <property type="entry name" value="WGR_domain"/>
</dbReference>
<dbReference type="PROSITE" id="PS51977">
    <property type="entry name" value="WGR"/>
    <property type="match status" value="1"/>
</dbReference>
<dbReference type="PANTHER" id="PTHR10459">
    <property type="entry name" value="DNA LIGASE"/>
    <property type="match status" value="1"/>
</dbReference>
<protein>
    <recommendedName>
        <fullName evidence="3">NAD(+) ADP-ribosyltransferase</fullName>
        <ecNumber evidence="3">2.4.2.30</ecNumber>
    </recommendedName>
</protein>
<accession>A0AAV5D3W3</accession>
<sequence length="270" mass="30938">MLIECFCHSPLLGIPLGNDQDDEIYDATLNQTNVGGNNNKFYIIQVLEPDAGGSFMVYSRWGRIGTRGHGKLQGPFTTRYQAIHDFMLKFYEKTHNKWPDRKRFEYYTNKYAWLEMDYGETDKEAHKTKKERSIADLIKEIKLETRTAQFISLICNISMMKQQMVEIGYNADKLPLGKLSKGTIFKGYDVLKRISNVISTADRTQLEELTGAHVIGNITISLSDLMTAVLWLTSSTESLDDSTELCPFRIENFIFAEMFMLHVLAENSTL</sequence>
<keyword evidence="4" id="KW-0328">Glycosyltransferase</keyword>
<proteinExistence type="predicted"/>
<dbReference type="SUPFAM" id="SSF47587">
    <property type="entry name" value="Domain of poly(ADP-ribose) polymerase"/>
    <property type="match status" value="1"/>
</dbReference>
<dbReference type="GO" id="GO:0006302">
    <property type="term" value="P:double-strand break repair"/>
    <property type="evidence" value="ECO:0007669"/>
    <property type="project" value="TreeGrafter"/>
</dbReference>
<dbReference type="GO" id="GO:1990404">
    <property type="term" value="F:NAD+-protein mono-ADP-ribosyltransferase activity"/>
    <property type="evidence" value="ECO:0007669"/>
    <property type="project" value="TreeGrafter"/>
</dbReference>
<keyword evidence="12" id="KW-1185">Reference proteome</keyword>
<dbReference type="PROSITE" id="PS51060">
    <property type="entry name" value="PARP_ALPHA_HD"/>
    <property type="match status" value="1"/>
</dbReference>
<evidence type="ECO:0000259" key="10">
    <source>
        <dbReference type="PROSITE" id="PS51977"/>
    </source>
</evidence>
<dbReference type="InterPro" id="IPR036616">
    <property type="entry name" value="Poly(ADP-ribose)pol_reg_dom_sf"/>
</dbReference>
<keyword evidence="6" id="KW-0520">NAD</keyword>
<feature type="domain" description="WGR" evidence="10">
    <location>
        <begin position="13"/>
        <end position="111"/>
    </location>
</feature>
<dbReference type="GO" id="GO:0003950">
    <property type="term" value="F:NAD+ poly-ADP-ribosyltransferase activity"/>
    <property type="evidence" value="ECO:0007669"/>
    <property type="project" value="UniProtKB-EC"/>
</dbReference>
<dbReference type="EMBL" id="BQKI01000012">
    <property type="protein sequence ID" value="GJN05297.1"/>
    <property type="molecule type" value="Genomic_DNA"/>
</dbReference>
<dbReference type="Proteomes" id="UP001054889">
    <property type="component" value="Unassembled WGS sequence"/>
</dbReference>
<evidence type="ECO:0000256" key="4">
    <source>
        <dbReference type="ARBA" id="ARBA00022676"/>
    </source>
</evidence>
<evidence type="ECO:0000256" key="5">
    <source>
        <dbReference type="ARBA" id="ARBA00022679"/>
    </source>
</evidence>
<dbReference type="InterPro" id="IPR004102">
    <property type="entry name" value="Poly(ADP-ribose)pol_reg_dom"/>
</dbReference>
<dbReference type="EC" id="2.4.2.30" evidence="3"/>
<gene>
    <name evidence="11" type="primary">ga22915</name>
    <name evidence="11" type="ORF">PR202_ga22915</name>
</gene>
<reference evidence="11" key="2">
    <citation type="submission" date="2021-12" db="EMBL/GenBank/DDBJ databases">
        <title>Resequencing data analysis of finger millet.</title>
        <authorList>
            <person name="Hatakeyama M."/>
            <person name="Aluri S."/>
            <person name="Balachadran M.T."/>
            <person name="Sivarajan S.R."/>
            <person name="Poveda L."/>
            <person name="Shimizu-Inatsugi R."/>
            <person name="Schlapbach R."/>
            <person name="Sreeman S.M."/>
            <person name="Shimizu K.K."/>
        </authorList>
    </citation>
    <scope>NUCLEOTIDE SEQUENCE</scope>
</reference>
<dbReference type="PANTHER" id="PTHR10459:SF60">
    <property type="entry name" value="POLY [ADP-RIBOSE] POLYMERASE 2"/>
    <property type="match status" value="1"/>
</dbReference>
<organism evidence="11 12">
    <name type="scientific">Eleusine coracana subsp. coracana</name>
    <dbReference type="NCBI Taxonomy" id="191504"/>
    <lineage>
        <taxon>Eukaryota</taxon>
        <taxon>Viridiplantae</taxon>
        <taxon>Streptophyta</taxon>
        <taxon>Embryophyta</taxon>
        <taxon>Tracheophyta</taxon>
        <taxon>Spermatophyta</taxon>
        <taxon>Magnoliopsida</taxon>
        <taxon>Liliopsida</taxon>
        <taxon>Poales</taxon>
        <taxon>Poaceae</taxon>
        <taxon>PACMAD clade</taxon>
        <taxon>Chloridoideae</taxon>
        <taxon>Cynodonteae</taxon>
        <taxon>Eleusininae</taxon>
        <taxon>Eleusine</taxon>
    </lineage>
</organism>
<evidence type="ECO:0000259" key="9">
    <source>
        <dbReference type="PROSITE" id="PS51060"/>
    </source>
</evidence>
<comment type="catalytic activity">
    <reaction evidence="1">
        <text>L-aspartyl-[protein] + NAD(+) = 4-O-(ADP-D-ribosyl)-L-aspartyl-[protein] + nicotinamide</text>
        <dbReference type="Rhea" id="RHEA:54424"/>
        <dbReference type="Rhea" id="RHEA-COMP:9867"/>
        <dbReference type="Rhea" id="RHEA-COMP:13832"/>
        <dbReference type="ChEBI" id="CHEBI:17154"/>
        <dbReference type="ChEBI" id="CHEBI:29961"/>
        <dbReference type="ChEBI" id="CHEBI:57540"/>
        <dbReference type="ChEBI" id="CHEBI:138102"/>
    </reaction>
</comment>
<dbReference type="Pfam" id="PF02877">
    <property type="entry name" value="PARP_reg"/>
    <property type="match status" value="1"/>
</dbReference>
<dbReference type="SMART" id="SM00773">
    <property type="entry name" value="WGR"/>
    <property type="match status" value="1"/>
</dbReference>
<comment type="caution">
    <text evidence="11">The sequence shown here is derived from an EMBL/GenBank/DDBJ whole genome shotgun (WGS) entry which is preliminary data.</text>
</comment>
<dbReference type="AlphaFoldDB" id="A0AAV5D3W3"/>